<evidence type="ECO:0000256" key="5">
    <source>
        <dbReference type="SAM" id="Phobius"/>
    </source>
</evidence>
<evidence type="ECO:0000256" key="4">
    <source>
        <dbReference type="ARBA" id="ARBA00023136"/>
    </source>
</evidence>
<evidence type="ECO:0008006" key="8">
    <source>
        <dbReference type="Google" id="ProtNLM"/>
    </source>
</evidence>
<reference evidence="6" key="1">
    <citation type="submission" date="2023-10" db="EMBL/GenBank/DDBJ databases">
        <authorList>
            <person name="Guldener U."/>
        </authorList>
    </citation>
    <scope>NUCLEOTIDE SEQUENCE</scope>
    <source>
        <strain evidence="6">Mp4</strain>
    </source>
</reference>
<comment type="subcellular location">
    <subcellularLocation>
        <location evidence="1">Endomembrane system</location>
        <topology evidence="1">Multi-pass membrane protein</topology>
    </subcellularLocation>
</comment>
<dbReference type="EMBL" id="OAPG01000001">
    <property type="protein sequence ID" value="SNX82036.1"/>
    <property type="molecule type" value="Genomic_DNA"/>
</dbReference>
<feature type="transmembrane region" description="Helical" evidence="5">
    <location>
        <begin position="83"/>
        <end position="102"/>
    </location>
</feature>
<proteinExistence type="predicted"/>
<dbReference type="PANTHER" id="PTHR10989:SF16">
    <property type="entry name" value="AT02829P-RELATED"/>
    <property type="match status" value="1"/>
</dbReference>
<dbReference type="PANTHER" id="PTHR10989">
    <property type="entry name" value="ANDROGEN-INDUCED PROTEIN 1-RELATED"/>
    <property type="match status" value="1"/>
</dbReference>
<keyword evidence="3 5" id="KW-1133">Transmembrane helix</keyword>
<dbReference type="GO" id="GO:0016020">
    <property type="term" value="C:membrane"/>
    <property type="evidence" value="ECO:0007669"/>
    <property type="project" value="InterPro"/>
</dbReference>
<comment type="caution">
    <text evidence="6">The sequence shown here is derived from an EMBL/GenBank/DDBJ whole genome shotgun (WGS) entry which is preliminary data.</text>
</comment>
<dbReference type="PROSITE" id="PS51257">
    <property type="entry name" value="PROKAR_LIPOPROTEIN"/>
    <property type="match status" value="1"/>
</dbReference>
<accession>A0AAJ5C2Y4</accession>
<feature type="transmembrane region" description="Helical" evidence="5">
    <location>
        <begin position="201"/>
        <end position="222"/>
    </location>
</feature>
<name>A0AAJ5C2Y4_9BASI</name>
<feature type="transmembrane region" description="Helical" evidence="5">
    <location>
        <begin position="48"/>
        <end position="71"/>
    </location>
</feature>
<dbReference type="AlphaFoldDB" id="A0AAJ5C2Y4"/>
<keyword evidence="4 5" id="KW-0472">Membrane</keyword>
<evidence type="ECO:0000256" key="3">
    <source>
        <dbReference type="ARBA" id="ARBA00022989"/>
    </source>
</evidence>
<keyword evidence="2 5" id="KW-0812">Transmembrane</keyword>
<sequence length="243" mass="26784">MAATSKRWAALIWHSIAILSCINGFQSLKVLPDLLGNDKSNEYGGFFQFLTMCGLLSTTLTMGLALVFDLIGGPKALLWTKDLSMAISLPAEVMITLLYWSLLAINKELLMQPRQIVDPANPGLVVREEPIAVPFSIDASLHAFPGIFLLVDFLLLSRQFPESISMVAVSAAVTVSYTLWAEQCAKMNGHYPYPLLDIMTWPQRTTFYAAAGISACFVGLALTRLQMKMHGPLSAKKNNEKRN</sequence>
<evidence type="ECO:0000256" key="1">
    <source>
        <dbReference type="ARBA" id="ARBA00004127"/>
    </source>
</evidence>
<protein>
    <recommendedName>
        <fullName evidence="8">FAR-17a/AIG1-like protein</fullName>
    </recommendedName>
</protein>
<dbReference type="GO" id="GO:0012505">
    <property type="term" value="C:endomembrane system"/>
    <property type="evidence" value="ECO:0007669"/>
    <property type="project" value="UniProtKB-SubCell"/>
</dbReference>
<evidence type="ECO:0000313" key="6">
    <source>
        <dbReference type="EMBL" id="SNX82036.1"/>
    </source>
</evidence>
<feature type="transmembrane region" description="Helical" evidence="5">
    <location>
        <begin position="163"/>
        <end position="181"/>
    </location>
</feature>
<evidence type="ECO:0000313" key="7">
    <source>
        <dbReference type="Proteomes" id="UP001294444"/>
    </source>
</evidence>
<gene>
    <name evidence="6" type="ORF">MEPE_00741</name>
</gene>
<keyword evidence="7" id="KW-1185">Reference proteome</keyword>
<evidence type="ECO:0000256" key="2">
    <source>
        <dbReference type="ARBA" id="ARBA00022692"/>
    </source>
</evidence>
<organism evidence="6 7">
    <name type="scientific">Melanopsichium pennsylvanicum</name>
    <dbReference type="NCBI Taxonomy" id="63383"/>
    <lineage>
        <taxon>Eukaryota</taxon>
        <taxon>Fungi</taxon>
        <taxon>Dikarya</taxon>
        <taxon>Basidiomycota</taxon>
        <taxon>Ustilaginomycotina</taxon>
        <taxon>Ustilaginomycetes</taxon>
        <taxon>Ustilaginales</taxon>
        <taxon>Ustilaginaceae</taxon>
        <taxon>Melanopsichium</taxon>
    </lineage>
</organism>
<dbReference type="InterPro" id="IPR006838">
    <property type="entry name" value="ADTRP_AIG1"/>
</dbReference>
<dbReference type="Proteomes" id="UP001294444">
    <property type="component" value="Unassembled WGS sequence"/>
</dbReference>
<dbReference type="Pfam" id="PF04750">
    <property type="entry name" value="Far-17a_AIG1"/>
    <property type="match status" value="1"/>
</dbReference>